<dbReference type="EMBL" id="CR522870">
    <property type="protein sequence ID" value="CAG35062.1"/>
    <property type="molecule type" value="Genomic_DNA"/>
</dbReference>
<comment type="similarity">
    <text evidence="1">Belongs to the UPF0751 family.</text>
</comment>
<name>Q6ARG3_DESPS</name>
<protein>
    <recommendedName>
        <fullName evidence="5">DUF2325 domain-containing protein</fullName>
    </recommendedName>
</protein>
<evidence type="ECO:0000256" key="2">
    <source>
        <dbReference type="SAM" id="Coils"/>
    </source>
</evidence>
<accession>Q6ARG3</accession>
<dbReference type="KEGG" id="dps:DP0333"/>
<dbReference type="Proteomes" id="UP000000602">
    <property type="component" value="Chromosome"/>
</dbReference>
<dbReference type="AlphaFoldDB" id="Q6ARG3"/>
<dbReference type="eggNOG" id="COG3206">
    <property type="taxonomic scope" value="Bacteria"/>
</dbReference>
<evidence type="ECO:0008006" key="5">
    <source>
        <dbReference type="Google" id="ProtNLM"/>
    </source>
</evidence>
<keyword evidence="4" id="KW-1185">Reference proteome</keyword>
<organism evidence="3 4">
    <name type="scientific">Desulfotalea psychrophila (strain LSv54 / DSM 12343)</name>
    <dbReference type="NCBI Taxonomy" id="177439"/>
    <lineage>
        <taxon>Bacteria</taxon>
        <taxon>Pseudomonadati</taxon>
        <taxon>Thermodesulfobacteriota</taxon>
        <taxon>Desulfobulbia</taxon>
        <taxon>Desulfobulbales</taxon>
        <taxon>Desulfocapsaceae</taxon>
        <taxon>Desulfotalea</taxon>
    </lineage>
</organism>
<proteinExistence type="inferred from homology"/>
<feature type="coiled-coil region" evidence="2">
    <location>
        <begin position="233"/>
        <end position="267"/>
    </location>
</feature>
<evidence type="ECO:0000256" key="1">
    <source>
        <dbReference type="ARBA" id="ARBA00007189"/>
    </source>
</evidence>
<dbReference type="RefSeq" id="WP_011187578.1">
    <property type="nucleotide sequence ID" value="NC_006138.1"/>
</dbReference>
<dbReference type="OrthoDB" id="7829313at2"/>
<evidence type="ECO:0000313" key="4">
    <source>
        <dbReference type="Proteomes" id="UP000000602"/>
    </source>
</evidence>
<keyword evidence="2" id="KW-0175">Coiled coil</keyword>
<dbReference type="Pfam" id="PF10087">
    <property type="entry name" value="DUF2325"/>
    <property type="match status" value="1"/>
</dbReference>
<gene>
    <name evidence="3" type="ordered locus">DP0333</name>
</gene>
<reference evidence="4" key="1">
    <citation type="journal article" date="2004" name="Environ. Microbiol.">
        <title>The genome of Desulfotalea psychrophila, a sulfate-reducing bacterium from permanently cold Arctic sediments.</title>
        <authorList>
            <person name="Rabus R."/>
            <person name="Ruepp A."/>
            <person name="Frickey T."/>
            <person name="Rattei T."/>
            <person name="Fartmann B."/>
            <person name="Stark M."/>
            <person name="Bauer M."/>
            <person name="Zibat A."/>
            <person name="Lombardot T."/>
            <person name="Becker I."/>
            <person name="Amann J."/>
            <person name="Gellner K."/>
            <person name="Teeling H."/>
            <person name="Leuschner W.D."/>
            <person name="Gloeckner F.-O."/>
            <person name="Lupas A.N."/>
            <person name="Amann R."/>
            <person name="Klenk H.-P."/>
        </authorList>
    </citation>
    <scope>NUCLEOTIDE SEQUENCE [LARGE SCALE GENOMIC DNA]</scope>
    <source>
        <strain evidence="4">DSM 12343 / LSv54</strain>
    </source>
</reference>
<evidence type="ECO:0000313" key="3">
    <source>
        <dbReference type="EMBL" id="CAG35062.1"/>
    </source>
</evidence>
<sequence length="392" mass="43962">MASLKARRVQRCTGGKGRNLWDVPDGYQCAIIGTCITQPELVKINKKREVRGGEFVSPFELHTRFVRFAHYQCVASVAMQKLLNLKYQRYIISFHRLRESEDLCRLWQKSLEAGEVAGAFWAVCSHPHIPGAVLSECYGDVHMMSHDSVSELLRIKKKLASSLQKQKNVDAQLVHRQFLHEKRVRKEKQEVIALKAELKKREKKGSSASSAGGFPPAVKGVLERENEEHLLYIAKLEKHNGQLQKNAMRLEQEISQQRQENILLEKSVQASLFDLGCARCGRAHTESCPGKDLCGKLVLYVGGMHKMVPHYRALVEKSGGSFLHHDGGKEESKSRLPLMLAQADAVMCPVDCVSHDACLTVKKICKQCQKPYVMMRSSGLSSLAMGLGRLSS</sequence>
<dbReference type="HOGENOM" id="CLU_042408_0_0_7"/>
<dbReference type="STRING" id="177439.DP0333"/>
<dbReference type="InterPro" id="IPR016772">
    <property type="entry name" value="UCP020408"/>
</dbReference>